<name>A0ABY7TZD8_9SPHN</name>
<keyword evidence="2" id="KW-1185">Reference proteome</keyword>
<organism evidence="1 2">
    <name type="scientific">Novosphingobium humi</name>
    <dbReference type="NCBI Taxonomy" id="2282397"/>
    <lineage>
        <taxon>Bacteria</taxon>
        <taxon>Pseudomonadati</taxon>
        <taxon>Pseudomonadota</taxon>
        <taxon>Alphaproteobacteria</taxon>
        <taxon>Sphingomonadales</taxon>
        <taxon>Sphingomonadaceae</taxon>
        <taxon>Novosphingobium</taxon>
    </lineage>
</organism>
<evidence type="ECO:0000313" key="2">
    <source>
        <dbReference type="Proteomes" id="UP001218231"/>
    </source>
</evidence>
<dbReference type="EMBL" id="CP117417">
    <property type="protein sequence ID" value="WCT78637.1"/>
    <property type="molecule type" value="Genomic_DNA"/>
</dbReference>
<gene>
    <name evidence="1" type="ORF">PQ457_06655</name>
</gene>
<protein>
    <recommendedName>
        <fullName evidence="3">Phage gp6-like head-tail connector protein</fullName>
    </recommendedName>
</protein>
<dbReference type="RefSeq" id="WP_273618947.1">
    <property type="nucleotide sequence ID" value="NZ_CP117417.1"/>
</dbReference>
<evidence type="ECO:0000313" key="1">
    <source>
        <dbReference type="EMBL" id="WCT78637.1"/>
    </source>
</evidence>
<sequence length="101" mass="10622">MLTEIQKRDLVAHLIGVGAPADQAEVTVDLALHAMEEAVKTFGDQLRAAPSAPSVIVAFQIGAQLAAQRFQVLGEGAVSFGDMLGMGRRDFNLSRADQAGS</sequence>
<accession>A0ABY7TZD8</accession>
<evidence type="ECO:0008006" key="3">
    <source>
        <dbReference type="Google" id="ProtNLM"/>
    </source>
</evidence>
<proteinExistence type="predicted"/>
<dbReference type="Proteomes" id="UP001218231">
    <property type="component" value="Chromosome"/>
</dbReference>
<reference evidence="1 2" key="1">
    <citation type="submission" date="2023-02" db="EMBL/GenBank/DDBJ databases">
        <title>Genome sequence of Novosphingobium humi KACC 19094.</title>
        <authorList>
            <person name="Kim S."/>
            <person name="Heo J."/>
            <person name="Kwon S.-W."/>
        </authorList>
    </citation>
    <scope>NUCLEOTIDE SEQUENCE [LARGE SCALE GENOMIC DNA]</scope>
    <source>
        <strain evidence="1 2">KACC 19094</strain>
    </source>
</reference>